<reference evidence="3 4" key="2">
    <citation type="journal article" date="2011" name="ISME J.">
        <title>RNA-seq reveals cooperative metabolic interactions between two termite-gut spirochete species in co-culture.</title>
        <authorList>
            <person name="Rosenthal A.Z."/>
            <person name="Matson E.G."/>
            <person name="Eldar A."/>
            <person name="Leadbetter J.R."/>
        </authorList>
    </citation>
    <scope>NUCLEOTIDE SEQUENCE [LARGE SCALE GENOMIC DNA]</scope>
    <source>
        <strain evidence="4">ATCC BAA-887 / DSM 12427 / ZAS-2</strain>
    </source>
</reference>
<dbReference type="GO" id="GO:0008887">
    <property type="term" value="F:glycerate kinase activity"/>
    <property type="evidence" value="ECO:0007669"/>
    <property type="project" value="InterPro"/>
</dbReference>
<sequence length="415" mass="42801">MDKINIDANTLITRSIAANLPGIAVKKALGAHHFSGQLSVIAIGKAAWTMAQAAHEELGNRIARGIVITKYEHSQGSIPGMEIIEAGHPLSDENTIKGTEKALALAESLGAGDELLFLISGGGSALFEKPLPGLSLADIVTVNNQLLASGADIVEINMIRKRLSCVKGGRFAQACAPAKVFTVVLSDVLGDRLDSIASGPAAPDRSTAEEALAVAARYKLKLSDTILEYLAKETPKQLDNVETVITGSVRTLCASAAEIAKELGYAPQILCSDMNGEAREVGILMAAIARQIAGGQYSPSRPCAIILGGETIVHLKGKGKGGRNQEIALAAAEGIAGIANLTIFSVGSDGTDGPTDAAGGIVDGSTAAKLKAKGLKPLDILDNNDAYNGLKTVDSLVLTGPTGTNVNDLSIILAR</sequence>
<dbReference type="AlphaFoldDB" id="F5YLY8"/>
<dbReference type="InterPro" id="IPR007835">
    <property type="entry name" value="MOFRL"/>
</dbReference>
<dbReference type="eggNOG" id="COG2379">
    <property type="taxonomic scope" value="Bacteria"/>
</dbReference>
<dbReference type="Pfam" id="PF13660">
    <property type="entry name" value="DUF4147"/>
    <property type="match status" value="1"/>
</dbReference>
<dbReference type="FunFam" id="3.40.1480.10:FF:000002">
    <property type="entry name" value="Glycerate kinase"/>
    <property type="match status" value="1"/>
</dbReference>
<dbReference type="GO" id="GO:0005737">
    <property type="term" value="C:cytoplasm"/>
    <property type="evidence" value="ECO:0007669"/>
    <property type="project" value="TreeGrafter"/>
</dbReference>
<dbReference type="InterPro" id="IPR039760">
    <property type="entry name" value="MOFRL_protein"/>
</dbReference>
<dbReference type="RefSeq" id="WP_015708329.1">
    <property type="nucleotide sequence ID" value="NC_015578.1"/>
</dbReference>
<keyword evidence="3" id="KW-0670">Pyruvate</keyword>
<evidence type="ECO:0000313" key="4">
    <source>
        <dbReference type="Proteomes" id="UP000009223"/>
    </source>
</evidence>
<dbReference type="InterPro" id="IPR038614">
    <property type="entry name" value="GK_N_sf"/>
</dbReference>
<keyword evidence="4" id="KW-1185">Reference proteome</keyword>
<feature type="domain" description="MOFRL-associated" evidence="2">
    <location>
        <begin position="8"/>
        <end position="230"/>
    </location>
</feature>
<dbReference type="InterPro" id="IPR037035">
    <property type="entry name" value="GK-like_C_sf"/>
</dbReference>
<evidence type="ECO:0000259" key="1">
    <source>
        <dbReference type="Pfam" id="PF05161"/>
    </source>
</evidence>
<dbReference type="Proteomes" id="UP000009223">
    <property type="component" value="Chromosome"/>
</dbReference>
<name>F5YLY8_TREPZ</name>
<dbReference type="Gene3D" id="3.40.1480.10">
    <property type="entry name" value="MOFRL domain"/>
    <property type="match status" value="1"/>
</dbReference>
<dbReference type="SUPFAM" id="SSF82544">
    <property type="entry name" value="GckA/TtuD-like"/>
    <property type="match status" value="1"/>
</dbReference>
<dbReference type="PANTHER" id="PTHR12227">
    <property type="entry name" value="GLYCERATE KINASE"/>
    <property type="match status" value="1"/>
</dbReference>
<dbReference type="STRING" id="545694.TREPR_1805"/>
<dbReference type="OrthoDB" id="9766552at2"/>
<reference evidence="4" key="1">
    <citation type="submission" date="2009-12" db="EMBL/GenBank/DDBJ databases">
        <title>Complete sequence of Treponema primitia strain ZAS-2.</title>
        <authorList>
            <person name="Tetu S.G."/>
            <person name="Matson E."/>
            <person name="Ren Q."/>
            <person name="Seshadri R."/>
            <person name="Elbourne L."/>
            <person name="Hassan K.A."/>
            <person name="Durkin A."/>
            <person name="Radune D."/>
            <person name="Mohamoud Y."/>
            <person name="Shay R."/>
            <person name="Jin S."/>
            <person name="Zhang X."/>
            <person name="Lucey K."/>
            <person name="Ballor N.R."/>
            <person name="Ottesen E."/>
            <person name="Rosenthal R."/>
            <person name="Allen A."/>
            <person name="Leadbetter J.R."/>
            <person name="Paulsen I.T."/>
        </authorList>
    </citation>
    <scope>NUCLEOTIDE SEQUENCE [LARGE SCALE GENOMIC DNA]</scope>
    <source>
        <strain evidence="4">ATCC BAA-887 / DSM 12427 / ZAS-2</strain>
    </source>
</reference>
<dbReference type="KEGG" id="tpi:TREPR_1805"/>
<dbReference type="HOGENOM" id="CLU_032279_1_1_12"/>
<dbReference type="Gene3D" id="3.40.50.10180">
    <property type="entry name" value="Glycerate kinase, MOFRL-like N-terminal domain"/>
    <property type="match status" value="1"/>
</dbReference>
<feature type="domain" description="MOFRL" evidence="1">
    <location>
        <begin position="303"/>
        <end position="408"/>
    </location>
</feature>
<dbReference type="EMBL" id="CP001843">
    <property type="protein sequence ID" value="AEF85951.1"/>
    <property type="molecule type" value="Genomic_DNA"/>
</dbReference>
<dbReference type="InterPro" id="IPR025286">
    <property type="entry name" value="MOFRL_assoc_dom"/>
</dbReference>
<accession>F5YLY8</accession>
<protein>
    <submittedName>
        <fullName evidence="3">Putative hydroxypyruvate reductase</fullName>
    </submittedName>
</protein>
<organism evidence="3 4">
    <name type="scientific">Treponema primitia (strain ATCC BAA-887 / DSM 12427 / ZAS-2)</name>
    <dbReference type="NCBI Taxonomy" id="545694"/>
    <lineage>
        <taxon>Bacteria</taxon>
        <taxon>Pseudomonadati</taxon>
        <taxon>Spirochaetota</taxon>
        <taxon>Spirochaetia</taxon>
        <taxon>Spirochaetales</taxon>
        <taxon>Treponemataceae</taxon>
        <taxon>Treponema</taxon>
    </lineage>
</organism>
<evidence type="ECO:0000259" key="2">
    <source>
        <dbReference type="Pfam" id="PF13660"/>
    </source>
</evidence>
<dbReference type="Pfam" id="PF05161">
    <property type="entry name" value="MOFRL"/>
    <property type="match status" value="1"/>
</dbReference>
<proteinExistence type="predicted"/>
<gene>
    <name evidence="3" type="ordered locus">TREPR_1805</name>
</gene>
<evidence type="ECO:0000313" key="3">
    <source>
        <dbReference type="EMBL" id="AEF85951.1"/>
    </source>
</evidence>
<dbReference type="PANTHER" id="PTHR12227:SF0">
    <property type="entry name" value="GLYCERATE KINASE"/>
    <property type="match status" value="1"/>
</dbReference>